<dbReference type="EMBL" id="FUHU01000044">
    <property type="protein sequence ID" value="SJM66430.1"/>
    <property type="molecule type" value="Genomic_DNA"/>
</dbReference>
<feature type="region of interest" description="Disordered" evidence="1">
    <location>
        <begin position="1"/>
        <end position="26"/>
    </location>
</feature>
<dbReference type="AlphaFoldDB" id="A0A1R4GE25"/>
<reference evidence="2 3" key="1">
    <citation type="submission" date="2017-02" db="EMBL/GenBank/DDBJ databases">
        <authorList>
            <person name="Peterson S.W."/>
        </authorList>
    </citation>
    <scope>NUCLEOTIDE SEQUENCE [LARGE SCALE GENOMIC DNA]</scope>
    <source>
        <strain evidence="2 3">LMG 22410</strain>
    </source>
</reference>
<gene>
    <name evidence="2" type="ORF">CZ674_11175</name>
</gene>
<name>A0A1R4GE25_9MICO</name>
<proteinExistence type="predicted"/>
<protein>
    <submittedName>
        <fullName evidence="2">Uncharacterized protein</fullName>
    </submittedName>
</protein>
<sequence>MAASASKPALGGGLRHRERMRFGAPKEPVGERAVGVFAVGE</sequence>
<keyword evidence="3" id="KW-1185">Reference proteome</keyword>
<organism evidence="2 3">
    <name type="scientific">Agrococcus casei LMG 22410</name>
    <dbReference type="NCBI Taxonomy" id="1255656"/>
    <lineage>
        <taxon>Bacteria</taxon>
        <taxon>Bacillati</taxon>
        <taxon>Actinomycetota</taxon>
        <taxon>Actinomycetes</taxon>
        <taxon>Micrococcales</taxon>
        <taxon>Microbacteriaceae</taxon>
        <taxon>Agrococcus</taxon>
    </lineage>
</organism>
<accession>A0A1R4GE25</accession>
<dbReference type="Proteomes" id="UP000195787">
    <property type="component" value="Unassembled WGS sequence"/>
</dbReference>
<evidence type="ECO:0000313" key="3">
    <source>
        <dbReference type="Proteomes" id="UP000195787"/>
    </source>
</evidence>
<evidence type="ECO:0000313" key="2">
    <source>
        <dbReference type="EMBL" id="SJM66430.1"/>
    </source>
</evidence>
<evidence type="ECO:0000256" key="1">
    <source>
        <dbReference type="SAM" id="MobiDB-lite"/>
    </source>
</evidence>